<protein>
    <submittedName>
        <fullName evidence="1">SnoaL-like polyketide cyclase</fullName>
    </submittedName>
</protein>
<dbReference type="RefSeq" id="WP_089764248.1">
    <property type="nucleotide sequence ID" value="NZ_BKAT01000045.1"/>
</dbReference>
<dbReference type="STRING" id="408074.SAMN05660909_04400"/>
<dbReference type="Gene3D" id="3.10.450.50">
    <property type="match status" value="1"/>
</dbReference>
<dbReference type="GO" id="GO:0030638">
    <property type="term" value="P:polyketide metabolic process"/>
    <property type="evidence" value="ECO:0007669"/>
    <property type="project" value="InterPro"/>
</dbReference>
<sequence length="140" mass="15977">MQNSTIINTFIEQVWNREQFQLLPDLLHPAFKDYSLPATFPPGQDGLQKWITTTSHSFKHHTQVEELVCEGNNCIAKITMHCRHIGPWRNIAATGKEVSTSGYRHFKLEDGRIIAHWALIDGQTLENELLGTSHGCQRAR</sequence>
<dbReference type="SUPFAM" id="SSF54427">
    <property type="entry name" value="NTF2-like"/>
    <property type="match status" value="1"/>
</dbReference>
<evidence type="ECO:0000313" key="2">
    <source>
        <dbReference type="Proteomes" id="UP000199656"/>
    </source>
</evidence>
<gene>
    <name evidence="1" type="ORF">SAMN05660909_04400</name>
</gene>
<dbReference type="InterPro" id="IPR009959">
    <property type="entry name" value="Cyclase_SnoaL-like"/>
</dbReference>
<name>A0A1H4FHA0_9BACT</name>
<dbReference type="EMBL" id="FNRL01000025">
    <property type="protein sequence ID" value="SEA96763.1"/>
    <property type="molecule type" value="Genomic_DNA"/>
</dbReference>
<keyword evidence="2" id="KW-1185">Reference proteome</keyword>
<dbReference type="Pfam" id="PF07366">
    <property type="entry name" value="SnoaL"/>
    <property type="match status" value="1"/>
</dbReference>
<dbReference type="InterPro" id="IPR032710">
    <property type="entry name" value="NTF2-like_dom_sf"/>
</dbReference>
<evidence type="ECO:0000313" key="1">
    <source>
        <dbReference type="EMBL" id="SEA96763.1"/>
    </source>
</evidence>
<accession>A0A1H4FHA0</accession>
<dbReference type="Proteomes" id="UP000199656">
    <property type="component" value="Unassembled WGS sequence"/>
</dbReference>
<dbReference type="OrthoDB" id="4774596at2"/>
<proteinExistence type="predicted"/>
<dbReference type="AlphaFoldDB" id="A0A1H4FHA0"/>
<organism evidence="1 2">
    <name type="scientific">Chitinophaga terrae</name>
    <name type="common">ex Kim and Jung 2007</name>
    <dbReference type="NCBI Taxonomy" id="408074"/>
    <lineage>
        <taxon>Bacteria</taxon>
        <taxon>Pseudomonadati</taxon>
        <taxon>Bacteroidota</taxon>
        <taxon>Chitinophagia</taxon>
        <taxon>Chitinophagales</taxon>
        <taxon>Chitinophagaceae</taxon>
        <taxon>Chitinophaga</taxon>
    </lineage>
</organism>
<reference evidence="2" key="1">
    <citation type="submission" date="2016-10" db="EMBL/GenBank/DDBJ databases">
        <authorList>
            <person name="Varghese N."/>
            <person name="Submissions S."/>
        </authorList>
    </citation>
    <scope>NUCLEOTIDE SEQUENCE [LARGE SCALE GENOMIC DNA]</scope>
    <source>
        <strain evidence="2">DSM 23920</strain>
    </source>
</reference>